<dbReference type="GO" id="GO:0016702">
    <property type="term" value="F:oxidoreductase activity, acting on single donors with incorporation of molecular oxygen, incorporation of two atoms of oxygen"/>
    <property type="evidence" value="ECO:0007669"/>
    <property type="project" value="InterPro"/>
</dbReference>
<dbReference type="RefSeq" id="WP_216820686.1">
    <property type="nucleotide sequence ID" value="NZ_FQUO01000011.1"/>
</dbReference>
<dbReference type="AlphaFoldDB" id="A0A1M5DYN6"/>
<dbReference type="PANTHER" id="PTHR34315">
    <property type="match status" value="1"/>
</dbReference>
<dbReference type="Gene3D" id="2.60.130.10">
    <property type="entry name" value="Aromatic compound dioxygenase"/>
    <property type="match status" value="1"/>
</dbReference>
<organism evidence="2 3">
    <name type="scientific">Cnuella takakiae</name>
    <dbReference type="NCBI Taxonomy" id="1302690"/>
    <lineage>
        <taxon>Bacteria</taxon>
        <taxon>Pseudomonadati</taxon>
        <taxon>Bacteroidota</taxon>
        <taxon>Chitinophagia</taxon>
        <taxon>Chitinophagales</taxon>
        <taxon>Chitinophagaceae</taxon>
        <taxon>Cnuella</taxon>
    </lineage>
</organism>
<gene>
    <name evidence="2" type="ORF">SAMN05444008_111134</name>
</gene>
<feature type="region of interest" description="Disordered" evidence="1">
    <location>
        <begin position="32"/>
        <end position="81"/>
    </location>
</feature>
<dbReference type="PROSITE" id="PS51257">
    <property type="entry name" value="PROKAR_LIPOPROTEIN"/>
    <property type="match status" value="1"/>
</dbReference>
<evidence type="ECO:0000313" key="3">
    <source>
        <dbReference type="Proteomes" id="UP000184368"/>
    </source>
</evidence>
<evidence type="ECO:0000256" key="1">
    <source>
        <dbReference type="SAM" id="MobiDB-lite"/>
    </source>
</evidence>
<dbReference type="InterPro" id="IPR015889">
    <property type="entry name" value="Intradiol_dOase_core"/>
</dbReference>
<dbReference type="PANTHER" id="PTHR34315:SF1">
    <property type="entry name" value="INTRADIOL RING-CLEAVAGE DIOXYGENASES DOMAIN-CONTAINING PROTEIN-RELATED"/>
    <property type="match status" value="1"/>
</dbReference>
<evidence type="ECO:0008006" key="4">
    <source>
        <dbReference type="Google" id="ProtNLM"/>
    </source>
</evidence>
<proteinExistence type="predicted"/>
<sequence length="122" mass="12824">MQRKDFLRKGLFAALGAGTITPLISACNKEDISANSSTTPNNSNTATGTPTSSDSCTISPMETAGPFPTKTPSSLVTNDIRSDRPGVPLTIRITINNSKNSCAALAGAIVDIWHCDKDGYYS</sequence>
<name>A0A1M5DYN6_9BACT</name>
<feature type="compositionally biased region" description="Polar residues" evidence="1">
    <location>
        <begin position="70"/>
        <end position="79"/>
    </location>
</feature>
<dbReference type="Proteomes" id="UP000184368">
    <property type="component" value="Unassembled WGS sequence"/>
</dbReference>
<protein>
    <recommendedName>
        <fullName evidence="4">Intradiol ring-cleavage dioxygenases domain-containing protein</fullName>
    </recommendedName>
</protein>
<evidence type="ECO:0000313" key="2">
    <source>
        <dbReference type="EMBL" id="SHF72079.1"/>
    </source>
</evidence>
<dbReference type="EMBL" id="FQUO01000011">
    <property type="protein sequence ID" value="SHF72079.1"/>
    <property type="molecule type" value="Genomic_DNA"/>
</dbReference>
<reference evidence="2 3" key="1">
    <citation type="submission" date="2016-11" db="EMBL/GenBank/DDBJ databases">
        <authorList>
            <person name="Jaros S."/>
            <person name="Januszkiewicz K."/>
            <person name="Wedrychowicz H."/>
        </authorList>
    </citation>
    <scope>NUCLEOTIDE SEQUENCE [LARGE SCALE GENOMIC DNA]</scope>
    <source>
        <strain evidence="2 3">DSM 26897</strain>
    </source>
</reference>
<accession>A0A1M5DYN6</accession>
<dbReference type="GO" id="GO:0005506">
    <property type="term" value="F:iron ion binding"/>
    <property type="evidence" value="ECO:0007669"/>
    <property type="project" value="InterPro"/>
</dbReference>
<feature type="compositionally biased region" description="Low complexity" evidence="1">
    <location>
        <begin position="33"/>
        <end position="53"/>
    </location>
</feature>
<keyword evidence="3" id="KW-1185">Reference proteome</keyword>
<dbReference type="SUPFAM" id="SSF49482">
    <property type="entry name" value="Aromatic compound dioxygenase"/>
    <property type="match status" value="1"/>
</dbReference>